<evidence type="ECO:0000256" key="1">
    <source>
        <dbReference type="ARBA" id="ARBA00010923"/>
    </source>
</evidence>
<comment type="similarity">
    <text evidence="1">Belongs to the type-I restriction system S methylase family.</text>
</comment>
<keyword evidence="2" id="KW-0680">Restriction system</keyword>
<evidence type="ECO:0000313" key="6">
    <source>
        <dbReference type="Proteomes" id="UP000007346"/>
    </source>
</evidence>
<evidence type="ECO:0000256" key="3">
    <source>
        <dbReference type="ARBA" id="ARBA00023125"/>
    </source>
</evidence>
<name>J9UY99_BRAPL</name>
<dbReference type="HOGENOM" id="CLU_021095_6_0_12"/>
<dbReference type="InterPro" id="IPR000055">
    <property type="entry name" value="Restrct_endonuc_typeI_TRD"/>
</dbReference>
<dbReference type="Pfam" id="PF01420">
    <property type="entry name" value="Methylase_S"/>
    <property type="match status" value="2"/>
</dbReference>
<dbReference type="InterPro" id="IPR044946">
    <property type="entry name" value="Restrct_endonuc_typeI_TRD_sf"/>
</dbReference>
<accession>J9UY99</accession>
<dbReference type="GO" id="GO:0009307">
    <property type="term" value="P:DNA restriction-modification system"/>
    <property type="evidence" value="ECO:0007669"/>
    <property type="project" value="UniProtKB-KW"/>
</dbReference>
<dbReference type="AlphaFoldDB" id="J9UY99"/>
<evidence type="ECO:0000259" key="4">
    <source>
        <dbReference type="Pfam" id="PF01420"/>
    </source>
</evidence>
<keyword evidence="3" id="KW-0238">DNA-binding</keyword>
<dbReference type="CDD" id="cd17274">
    <property type="entry name" value="RMtype1_S_Eco540ANI-TRD1-CR1_like"/>
    <property type="match status" value="1"/>
</dbReference>
<reference evidence="5 6" key="1">
    <citation type="journal article" date="2012" name="BMC Genomics">
        <title>Comparative genomics of Brachyspira pilosicoli strains: genome rearrangements, reductions and correlation of genetic compliment with phenotypic diversity.</title>
        <authorList>
            <person name="Mappley L.J."/>
            <person name="Black M.L."/>
            <person name="Abuoun M."/>
            <person name="Darby A.C."/>
            <person name="Woodward M.J."/>
            <person name="Parkhill J."/>
            <person name="Turner A.K."/>
            <person name="Bellgard M.I."/>
            <person name="La T."/>
            <person name="Phillips N.D."/>
            <person name="La Ragione R.M."/>
            <person name="Hampson D.J."/>
        </authorList>
    </citation>
    <scope>NUCLEOTIDE SEQUENCE [LARGE SCALE GENOMIC DNA]</scope>
    <source>
        <strain evidence="5">B2904</strain>
    </source>
</reference>
<feature type="domain" description="Type I restriction modification DNA specificity" evidence="4">
    <location>
        <begin position="201"/>
        <end position="379"/>
    </location>
</feature>
<dbReference type="REBASE" id="53364">
    <property type="entry name" value="S.Bpi2904ORF2558P"/>
</dbReference>
<protein>
    <submittedName>
        <fullName evidence="5">Type I restriction modification DNA specificity domain-containing protein</fullName>
    </submittedName>
</protein>
<dbReference type="PANTHER" id="PTHR43140:SF1">
    <property type="entry name" value="TYPE I RESTRICTION ENZYME ECOKI SPECIFICITY SUBUNIT"/>
    <property type="match status" value="1"/>
</dbReference>
<dbReference type="GO" id="GO:0003677">
    <property type="term" value="F:DNA binding"/>
    <property type="evidence" value="ECO:0007669"/>
    <property type="project" value="UniProtKB-KW"/>
</dbReference>
<feature type="domain" description="Type I restriction modification DNA specificity" evidence="4">
    <location>
        <begin position="13"/>
        <end position="168"/>
    </location>
</feature>
<dbReference type="InterPro" id="IPR051212">
    <property type="entry name" value="Type-I_RE_S_subunit"/>
</dbReference>
<dbReference type="RefSeq" id="WP_014936861.1">
    <property type="nucleotide sequence ID" value="NC_018607.1"/>
</dbReference>
<dbReference type="EMBL" id="CP003490">
    <property type="protein sequence ID" value="AFR71883.1"/>
    <property type="molecule type" value="Genomic_DNA"/>
</dbReference>
<dbReference type="KEGG" id="bpj:B2904_orf2560"/>
<dbReference type="SUPFAM" id="SSF116734">
    <property type="entry name" value="DNA methylase specificity domain"/>
    <property type="match status" value="2"/>
</dbReference>
<dbReference type="CDD" id="cd17246">
    <property type="entry name" value="RMtype1_S_SonII-TRD2-CR2_like"/>
    <property type="match status" value="1"/>
</dbReference>
<evidence type="ECO:0000313" key="5">
    <source>
        <dbReference type="EMBL" id="AFR71883.1"/>
    </source>
</evidence>
<evidence type="ECO:0000256" key="2">
    <source>
        <dbReference type="ARBA" id="ARBA00022747"/>
    </source>
</evidence>
<gene>
    <name evidence="5" type="ORF">B2904_orf2560</name>
</gene>
<dbReference type="PATRIC" id="fig|1133568.3.peg.2560"/>
<sequence>MSKLEELLNKECPDGVEYVELSSVINYEQPSKYIVENTKYNDDYDTPVLTAGQTFILGYTNEKDGIYKASKKEPVIIFDDFTTSFHWVDFNFKVKSSAMKMLKVIDENKSNFRYLYYCMKNIKYVPLDHTRQWIEKYSKFMIPLPPIKVQKEIVRILDEFTDKTTKLQELLHRETILRKKQYEYYRDKLLTFNDNVEWKILNEVIISLNTGLNPRQFFRLNTDDAKNYYVTIRELQNNTIKFSEKTDKINDEALKLCNKRSNLEVGDVLFSGTGTIGETAIIDKFPSNWNIKEGIYSIKPNKSFLVPKFLMYLLKSSYIRDIYLAKADGGTVKSVPMKEMRNLKIPIPPLEEQERIVNILDKFDALCNDITRGLPAEIEMRKKQYEYYRDKLLTFKEKNK</sequence>
<proteinExistence type="inferred from homology"/>
<dbReference type="PANTHER" id="PTHR43140">
    <property type="entry name" value="TYPE-1 RESTRICTION ENZYME ECOKI SPECIFICITY PROTEIN"/>
    <property type="match status" value="1"/>
</dbReference>
<organism evidence="5 6">
    <name type="scientific">Brachyspira pilosicoli B2904</name>
    <dbReference type="NCBI Taxonomy" id="1133568"/>
    <lineage>
        <taxon>Bacteria</taxon>
        <taxon>Pseudomonadati</taxon>
        <taxon>Spirochaetota</taxon>
        <taxon>Spirochaetia</taxon>
        <taxon>Brachyspirales</taxon>
        <taxon>Brachyspiraceae</taxon>
        <taxon>Brachyspira</taxon>
    </lineage>
</organism>
<dbReference type="Gene3D" id="3.90.220.20">
    <property type="entry name" value="DNA methylase specificity domains"/>
    <property type="match status" value="2"/>
</dbReference>
<dbReference type="Proteomes" id="UP000007346">
    <property type="component" value="Chromosome"/>
</dbReference>